<proteinExistence type="predicted"/>
<sequence>MSGGAMFRRVSGMRTGYHPEEVDDFFTHARSVYEQGPAGALSSKDVRTVAFDLVRHGYSTTAVDAALDRLEAAFVARARADFIAERGRQAWLEGLAEQARTLYGRLTRPDGDRFDPPKGRQPGYRAEDVDALCARLVAYFDTNTPLTAQEVRSAVFARKKGADAYAEAPVDAFLERAVDVLLAAE</sequence>
<gene>
    <name evidence="1" type="ORF">EBM89_07440</name>
</gene>
<organism evidence="1 2">
    <name type="scientific">Cellulomonas triticagri</name>
    <dbReference type="NCBI Taxonomy" id="2483352"/>
    <lineage>
        <taxon>Bacteria</taxon>
        <taxon>Bacillati</taxon>
        <taxon>Actinomycetota</taxon>
        <taxon>Actinomycetes</taxon>
        <taxon>Micrococcales</taxon>
        <taxon>Cellulomonadaceae</taxon>
        <taxon>Cellulomonas</taxon>
    </lineage>
</organism>
<dbReference type="NCBIfam" id="TIGR03544">
    <property type="entry name" value="DivI1A_domain"/>
    <property type="match status" value="1"/>
</dbReference>
<dbReference type="Proteomes" id="UP000269289">
    <property type="component" value="Unassembled WGS sequence"/>
</dbReference>
<dbReference type="OrthoDB" id="3480096at2"/>
<dbReference type="InterPro" id="IPR019932">
    <property type="entry name" value="CHP03543"/>
</dbReference>
<dbReference type="RefSeq" id="WP_122148814.1">
    <property type="nucleotide sequence ID" value="NZ_RFFI01000030.1"/>
</dbReference>
<dbReference type="AlphaFoldDB" id="A0A3M2JPW4"/>
<comment type="caution">
    <text evidence="1">The sequence shown here is derived from an EMBL/GenBank/DDBJ whole genome shotgun (WGS) entry which is preliminary data.</text>
</comment>
<evidence type="ECO:0000313" key="1">
    <source>
        <dbReference type="EMBL" id="RMI12765.1"/>
    </source>
</evidence>
<protein>
    <submittedName>
        <fullName evidence="1">DivIVA domain-containing protein</fullName>
    </submittedName>
</protein>
<evidence type="ECO:0000313" key="2">
    <source>
        <dbReference type="Proteomes" id="UP000269289"/>
    </source>
</evidence>
<dbReference type="EMBL" id="RFFI01000030">
    <property type="protein sequence ID" value="RMI12765.1"/>
    <property type="molecule type" value="Genomic_DNA"/>
</dbReference>
<reference evidence="1 2" key="1">
    <citation type="submission" date="2018-10" db="EMBL/GenBank/DDBJ databases">
        <title>Isolation, diversity and antifungal activity of actinobacteria from wheat.</title>
        <authorList>
            <person name="Han C."/>
        </authorList>
    </citation>
    <scope>NUCLEOTIDE SEQUENCE [LARGE SCALE GENOMIC DNA]</scope>
    <source>
        <strain evidence="1 2">NEAU-YY56</strain>
    </source>
</reference>
<dbReference type="InterPro" id="IPR019933">
    <property type="entry name" value="DivIVA_domain"/>
</dbReference>
<name>A0A3M2JPW4_9CELL</name>
<keyword evidence="2" id="KW-1185">Reference proteome</keyword>
<dbReference type="NCBIfam" id="TIGR03543">
    <property type="entry name" value="divI1A_rptt_fam"/>
    <property type="match status" value="1"/>
</dbReference>
<accession>A0A3M2JPW4</accession>